<name>A0A7D8Z104_9HELO</name>
<dbReference type="InterPro" id="IPR027417">
    <property type="entry name" value="P-loop_NTPase"/>
</dbReference>
<dbReference type="EMBL" id="QGMG01000043">
    <property type="protein sequence ID" value="TVY58401.1"/>
    <property type="molecule type" value="Genomic_DNA"/>
</dbReference>
<feature type="compositionally biased region" description="Low complexity" evidence="1">
    <location>
        <begin position="30"/>
        <end position="51"/>
    </location>
</feature>
<protein>
    <recommendedName>
        <fullName evidence="4">P-loop containing nucleoside triphosphate hydrolase</fullName>
    </recommendedName>
</protein>
<sequence length="556" mass="60036">MKTVNSQVKSTHTTMDEACQMMSQTKIDSSDLFSSDSDSSSSDSNSVSISSLTPMGKEEARVYGHHMKLLARSDGQQELGDAATTPIFTMPVLEHVKTHTAKGSETPFAQYGLLGGQANGFPAMADSKALDPKKELDPRVFFNITSPSSTFICGSQGSGKSHTLSCLLENSLFPSPANQLRHPLTGLVFHYDTFISDDGGSPCEAAFLSSSKGVKVRVLCAPTNIATIKKAYHQFKNVTIEPLRINQSDLNTKRMLDLMAVNQANGPVPLYVHTIYRILRVMRLKQQETGGTFDYVLFKKHVDAAGLSFNQLRPLQQRLDTLESFMPQGQTIAPPSKAKGKSGPTTGNDWTPKAGTLTIVDLSCPCVTPEGACALFNICLSIFLEKSTSVGRVIALDEAHKYMNASSETSTLTETLLATIRLQRHLGARIIISTQEPTISPALLDLSSVTIVHRFTSPEWLKALEGHLAGAASKLLRTDDNEDGGQQISIATKVFGEIVKLRVGEALLFSPSAIIAVDNGARKTGTDGLKRLGAGFLKIRIRSRLTTDGGKSVMAT</sequence>
<accession>A0A7D8Z104</accession>
<dbReference type="Proteomes" id="UP000481288">
    <property type="component" value="Unassembled WGS sequence"/>
</dbReference>
<feature type="region of interest" description="Disordered" evidence="1">
    <location>
        <begin position="330"/>
        <end position="350"/>
    </location>
</feature>
<reference evidence="2 3" key="1">
    <citation type="submission" date="2018-05" db="EMBL/GenBank/DDBJ databases">
        <title>Whole genome sequencing for identification of molecular markers to develop diagnostic detection tools for the regulated plant pathogen Lachnellula willkommii.</title>
        <authorList>
            <person name="Giroux E."/>
            <person name="Bilodeau G."/>
        </authorList>
    </citation>
    <scope>NUCLEOTIDE SEQUENCE [LARGE SCALE GENOMIC DNA]</scope>
    <source>
        <strain evidence="2 3">CBS 625.97</strain>
    </source>
</reference>
<dbReference type="Gene3D" id="3.40.50.300">
    <property type="entry name" value="P-loop containing nucleotide triphosphate hydrolases"/>
    <property type="match status" value="1"/>
</dbReference>
<dbReference type="AlphaFoldDB" id="A0A7D8Z104"/>
<evidence type="ECO:0008006" key="4">
    <source>
        <dbReference type="Google" id="ProtNLM"/>
    </source>
</evidence>
<keyword evidence="3" id="KW-1185">Reference proteome</keyword>
<evidence type="ECO:0000256" key="1">
    <source>
        <dbReference type="SAM" id="MobiDB-lite"/>
    </source>
</evidence>
<proteinExistence type="predicted"/>
<feature type="region of interest" description="Disordered" evidence="1">
    <location>
        <begin position="27"/>
        <end position="52"/>
    </location>
</feature>
<evidence type="ECO:0000313" key="2">
    <source>
        <dbReference type="EMBL" id="TVY58401.1"/>
    </source>
</evidence>
<dbReference type="OrthoDB" id="2316594at2759"/>
<dbReference type="SUPFAM" id="SSF52540">
    <property type="entry name" value="P-loop containing nucleoside triphosphate hydrolases"/>
    <property type="match status" value="1"/>
</dbReference>
<organism evidence="2 3">
    <name type="scientific">Lachnellula cervina</name>
    <dbReference type="NCBI Taxonomy" id="1316786"/>
    <lineage>
        <taxon>Eukaryota</taxon>
        <taxon>Fungi</taxon>
        <taxon>Dikarya</taxon>
        <taxon>Ascomycota</taxon>
        <taxon>Pezizomycotina</taxon>
        <taxon>Leotiomycetes</taxon>
        <taxon>Helotiales</taxon>
        <taxon>Lachnaceae</taxon>
        <taxon>Lachnellula</taxon>
    </lineage>
</organism>
<evidence type="ECO:0000313" key="3">
    <source>
        <dbReference type="Proteomes" id="UP000481288"/>
    </source>
</evidence>
<comment type="caution">
    <text evidence="2">The sequence shown here is derived from an EMBL/GenBank/DDBJ whole genome shotgun (WGS) entry which is preliminary data.</text>
</comment>
<gene>
    <name evidence="2" type="ORF">LCER1_G000939</name>
</gene>